<evidence type="ECO:0000256" key="1">
    <source>
        <dbReference type="ARBA" id="ARBA00004496"/>
    </source>
</evidence>
<comment type="similarity">
    <text evidence="2">Belongs to the serpin family. Ov-serpin subfamily.</text>
</comment>
<dbReference type="PROSITE" id="PS00284">
    <property type="entry name" value="SERPIN"/>
    <property type="match status" value="1"/>
</dbReference>
<keyword evidence="5" id="KW-0722">Serine protease inhibitor</keyword>
<dbReference type="PANTHER" id="PTHR11461">
    <property type="entry name" value="SERINE PROTEASE INHIBITOR, SERPIN"/>
    <property type="match status" value="1"/>
</dbReference>
<evidence type="ECO:0000259" key="6">
    <source>
        <dbReference type="SMART" id="SM00093"/>
    </source>
</evidence>
<dbReference type="InterPro" id="IPR042178">
    <property type="entry name" value="Serpin_sf_1"/>
</dbReference>
<evidence type="ECO:0000313" key="7">
    <source>
        <dbReference type="EMBL" id="KAG8525057.1"/>
    </source>
</evidence>
<dbReference type="GO" id="GO:0005615">
    <property type="term" value="C:extracellular space"/>
    <property type="evidence" value="ECO:0007669"/>
    <property type="project" value="InterPro"/>
</dbReference>
<accession>A0A8J6AYL0</accession>
<dbReference type="InterPro" id="IPR000215">
    <property type="entry name" value="Serpin_fam"/>
</dbReference>
<evidence type="ECO:0000256" key="2">
    <source>
        <dbReference type="ARBA" id="ARBA00006426"/>
    </source>
</evidence>
<dbReference type="PANTHER" id="PTHR11461:SF180">
    <property type="entry name" value="LEUKOCYTE ELASTASE INHIBITOR"/>
    <property type="match status" value="1"/>
</dbReference>
<dbReference type="GO" id="GO:0032691">
    <property type="term" value="P:negative regulation of interleukin-1 beta production"/>
    <property type="evidence" value="ECO:0007669"/>
    <property type="project" value="TreeGrafter"/>
</dbReference>
<dbReference type="SUPFAM" id="SSF56574">
    <property type="entry name" value="Serpins"/>
    <property type="match status" value="1"/>
</dbReference>
<proteinExistence type="inferred from homology"/>
<comment type="caution">
    <text evidence="7">The sequence shown here is derived from an EMBL/GenBank/DDBJ whole genome shotgun (WGS) entry which is preliminary data.</text>
</comment>
<dbReference type="Proteomes" id="UP000700334">
    <property type="component" value="Unassembled WGS sequence"/>
</dbReference>
<keyword evidence="4" id="KW-0646">Protease inhibitor</keyword>
<dbReference type="InterPro" id="IPR023796">
    <property type="entry name" value="Serpin_dom"/>
</dbReference>
<dbReference type="Gene3D" id="2.30.39.10">
    <property type="entry name" value="Alpha-1-antitrypsin, domain 1"/>
    <property type="match status" value="1"/>
</dbReference>
<dbReference type="OrthoDB" id="671595at2759"/>
<dbReference type="GO" id="GO:0004867">
    <property type="term" value="F:serine-type endopeptidase inhibitor activity"/>
    <property type="evidence" value="ECO:0007669"/>
    <property type="project" value="UniProtKB-KW"/>
</dbReference>
<evidence type="ECO:0000256" key="5">
    <source>
        <dbReference type="ARBA" id="ARBA00022900"/>
    </source>
</evidence>
<dbReference type="EMBL" id="JAGFMF010010335">
    <property type="protein sequence ID" value="KAG8525057.1"/>
    <property type="molecule type" value="Genomic_DNA"/>
</dbReference>
<comment type="subcellular location">
    <subcellularLocation>
        <location evidence="1">Cytoplasm</location>
    </subcellularLocation>
</comment>
<evidence type="ECO:0000256" key="4">
    <source>
        <dbReference type="ARBA" id="ARBA00022690"/>
    </source>
</evidence>
<dbReference type="AlphaFoldDB" id="A0A8J6AYL0"/>
<evidence type="ECO:0000256" key="3">
    <source>
        <dbReference type="ARBA" id="ARBA00022490"/>
    </source>
</evidence>
<keyword evidence="8" id="KW-1185">Reference proteome</keyword>
<dbReference type="Gene3D" id="3.30.497.10">
    <property type="entry name" value="Antithrombin, subunit I, domain 2"/>
    <property type="match status" value="1"/>
</dbReference>
<protein>
    <submittedName>
        <fullName evidence="7">Leukocyte elastase inhibitor</fullName>
    </submittedName>
</protein>
<dbReference type="InterPro" id="IPR023795">
    <property type="entry name" value="Serpin_CS"/>
</dbReference>
<dbReference type="InterPro" id="IPR042185">
    <property type="entry name" value="Serpin_sf_2"/>
</dbReference>
<name>A0A8J6AYL0_GALPY</name>
<dbReference type="SMART" id="SM00093">
    <property type="entry name" value="SERPIN"/>
    <property type="match status" value="1"/>
</dbReference>
<dbReference type="InterPro" id="IPR036186">
    <property type="entry name" value="Serpin_sf"/>
</dbReference>
<feature type="domain" description="Serpin" evidence="6">
    <location>
        <begin position="1"/>
        <end position="135"/>
    </location>
</feature>
<dbReference type="Pfam" id="PF00079">
    <property type="entry name" value="Serpin"/>
    <property type="match status" value="1"/>
</dbReference>
<keyword evidence="3" id="KW-0963">Cytoplasm</keyword>
<reference evidence="7" key="1">
    <citation type="journal article" date="2021" name="Evol. Appl.">
        <title>The genome of the Pyrenean desman and the effects of bottlenecks and inbreeding on the genomic landscape of an endangered species.</title>
        <authorList>
            <person name="Escoda L."/>
            <person name="Castresana J."/>
        </authorList>
    </citation>
    <scope>NUCLEOTIDE SEQUENCE</scope>
    <source>
        <strain evidence="7">IBE-C5619</strain>
    </source>
</reference>
<organism evidence="7 8">
    <name type="scientific">Galemys pyrenaicus</name>
    <name type="common">Iberian desman</name>
    <name type="synonym">Pyrenean desman</name>
    <dbReference type="NCBI Taxonomy" id="202257"/>
    <lineage>
        <taxon>Eukaryota</taxon>
        <taxon>Metazoa</taxon>
        <taxon>Chordata</taxon>
        <taxon>Craniata</taxon>
        <taxon>Vertebrata</taxon>
        <taxon>Euteleostomi</taxon>
        <taxon>Mammalia</taxon>
        <taxon>Eutheria</taxon>
        <taxon>Laurasiatheria</taxon>
        <taxon>Eulipotyphla</taxon>
        <taxon>Talpidae</taxon>
        <taxon>Galemys</taxon>
    </lineage>
</organism>
<evidence type="ECO:0000313" key="8">
    <source>
        <dbReference type="Proteomes" id="UP000700334"/>
    </source>
</evidence>
<dbReference type="GO" id="GO:0005737">
    <property type="term" value="C:cytoplasm"/>
    <property type="evidence" value="ECO:0007669"/>
    <property type="project" value="UniProtKB-SubCell"/>
</dbReference>
<sequence>MEQQLTWESLREWTKPENMQHHVDVQVHLPKFKLEESYDLKAHLARLGVEDLFSIGKADLSGMTDTGDIFVSNIIHKAFVEVNEEGTEAAAATAVKIMFCSSMPEKDFFADHPFIFMIRHNPSGSLLFLGRMCDP</sequence>
<gene>
    <name evidence="7" type="ORF">J0S82_017557</name>
</gene>